<dbReference type="EMBL" id="JAULSR010000001">
    <property type="protein sequence ID" value="KAK0634466.1"/>
    <property type="molecule type" value="Genomic_DNA"/>
</dbReference>
<accession>A0AA39XIZ3</accession>
<dbReference type="Gene3D" id="3.40.50.720">
    <property type="entry name" value="NAD(P)-binding Rossmann-like Domain"/>
    <property type="match status" value="2"/>
</dbReference>
<organism evidence="3 4">
    <name type="scientific">Bombardia bombarda</name>
    <dbReference type="NCBI Taxonomy" id="252184"/>
    <lineage>
        <taxon>Eukaryota</taxon>
        <taxon>Fungi</taxon>
        <taxon>Dikarya</taxon>
        <taxon>Ascomycota</taxon>
        <taxon>Pezizomycotina</taxon>
        <taxon>Sordariomycetes</taxon>
        <taxon>Sordariomycetidae</taxon>
        <taxon>Sordariales</taxon>
        <taxon>Lasiosphaeriaceae</taxon>
        <taxon>Bombardia</taxon>
    </lineage>
</organism>
<dbReference type="Proteomes" id="UP001174934">
    <property type="component" value="Unassembled WGS sequence"/>
</dbReference>
<comment type="caution">
    <text evidence="3">The sequence shown here is derived from an EMBL/GenBank/DDBJ whole genome shotgun (WGS) entry which is preliminary data.</text>
</comment>
<reference evidence="3" key="1">
    <citation type="submission" date="2023-06" db="EMBL/GenBank/DDBJ databases">
        <title>Genome-scale phylogeny and comparative genomics of the fungal order Sordariales.</title>
        <authorList>
            <consortium name="Lawrence Berkeley National Laboratory"/>
            <person name="Hensen N."/>
            <person name="Bonometti L."/>
            <person name="Westerberg I."/>
            <person name="Brannstrom I.O."/>
            <person name="Guillou S."/>
            <person name="Cros-Aarteil S."/>
            <person name="Calhoun S."/>
            <person name="Haridas S."/>
            <person name="Kuo A."/>
            <person name="Mondo S."/>
            <person name="Pangilinan J."/>
            <person name="Riley R."/>
            <person name="LaButti K."/>
            <person name="Andreopoulos B."/>
            <person name="Lipzen A."/>
            <person name="Chen C."/>
            <person name="Yanf M."/>
            <person name="Daum C."/>
            <person name="Ng V."/>
            <person name="Clum A."/>
            <person name="Steindorff A."/>
            <person name="Ohm R."/>
            <person name="Martin F."/>
            <person name="Silar P."/>
            <person name="Natvig D."/>
            <person name="Lalanne C."/>
            <person name="Gautier V."/>
            <person name="Ament-velasquez S.L."/>
            <person name="Kruys A."/>
            <person name="Hutchinson M.I."/>
            <person name="Powell A.J."/>
            <person name="Barry K."/>
            <person name="Miller A.N."/>
            <person name="Grigoriev I.V."/>
            <person name="Debuchy R."/>
            <person name="Gladieux P."/>
            <person name="Thoren M.H."/>
            <person name="Johannesson H."/>
        </authorList>
    </citation>
    <scope>NUCLEOTIDE SEQUENCE</scope>
    <source>
        <strain evidence="3">SMH3391-2</strain>
    </source>
</reference>
<sequence>MSTSTNQLVWLVTGCSSGFGEEFVHQIVGRGDLIIATGRNVDKIKHLEQAGVSAILRLDVTDSQQVINETMEKAIAIFGRIDVLVNNAGTVVIGTWEDLGYLLGIKTLLVEPGAFRTRAFFTDNVTANVSVIPDYTDATKAMISIIADTLNKQLGDQKKAVTVVLDMVRREGCAKGLAEMPPRIPLGKDAYDMLKVKCDETLKILEGWKPVISGMDL</sequence>
<dbReference type="PRINTS" id="PR00081">
    <property type="entry name" value="GDHRDH"/>
</dbReference>
<comment type="similarity">
    <text evidence="1">Belongs to the short-chain dehydrogenases/reductases (SDR) family.</text>
</comment>
<gene>
    <name evidence="3" type="ORF">B0T17DRAFT_502122</name>
</gene>
<dbReference type="PANTHER" id="PTHR43976:SF16">
    <property type="entry name" value="SHORT-CHAIN DEHYDROGENASE_REDUCTASE FAMILY PROTEIN"/>
    <property type="match status" value="1"/>
</dbReference>
<proteinExistence type="inferred from homology"/>
<evidence type="ECO:0000313" key="4">
    <source>
        <dbReference type="Proteomes" id="UP001174934"/>
    </source>
</evidence>
<dbReference type="InterPro" id="IPR036291">
    <property type="entry name" value="NAD(P)-bd_dom_sf"/>
</dbReference>
<keyword evidence="2" id="KW-0560">Oxidoreductase</keyword>
<name>A0AA39XIZ3_9PEZI</name>
<evidence type="ECO:0000256" key="1">
    <source>
        <dbReference type="ARBA" id="ARBA00006484"/>
    </source>
</evidence>
<dbReference type="InterPro" id="IPR002347">
    <property type="entry name" value="SDR_fam"/>
</dbReference>
<dbReference type="Pfam" id="PF00106">
    <property type="entry name" value="adh_short"/>
    <property type="match status" value="1"/>
</dbReference>
<protein>
    <submittedName>
        <fullName evidence="3">Uncharacterized protein</fullName>
    </submittedName>
</protein>
<dbReference type="PANTHER" id="PTHR43976">
    <property type="entry name" value="SHORT CHAIN DEHYDROGENASE"/>
    <property type="match status" value="1"/>
</dbReference>
<dbReference type="SUPFAM" id="SSF51735">
    <property type="entry name" value="NAD(P)-binding Rossmann-fold domains"/>
    <property type="match status" value="1"/>
</dbReference>
<dbReference type="InterPro" id="IPR051911">
    <property type="entry name" value="SDR_oxidoreductase"/>
</dbReference>
<keyword evidence="4" id="KW-1185">Reference proteome</keyword>
<evidence type="ECO:0000313" key="3">
    <source>
        <dbReference type="EMBL" id="KAK0634466.1"/>
    </source>
</evidence>
<dbReference type="AlphaFoldDB" id="A0AA39XIZ3"/>
<dbReference type="GO" id="GO:0016491">
    <property type="term" value="F:oxidoreductase activity"/>
    <property type="evidence" value="ECO:0007669"/>
    <property type="project" value="UniProtKB-KW"/>
</dbReference>
<evidence type="ECO:0000256" key="2">
    <source>
        <dbReference type="ARBA" id="ARBA00023002"/>
    </source>
</evidence>